<keyword evidence="8 12" id="KW-0418">Kinase</keyword>
<dbReference type="GO" id="GO:0005524">
    <property type="term" value="F:ATP binding"/>
    <property type="evidence" value="ECO:0007669"/>
    <property type="project" value="UniProtKB-KW"/>
</dbReference>
<dbReference type="HOGENOM" id="CLU_019943_0_2_9"/>
<evidence type="ECO:0000256" key="10">
    <source>
        <dbReference type="ARBA" id="ARBA00022842"/>
    </source>
</evidence>
<evidence type="ECO:0000256" key="6">
    <source>
        <dbReference type="ARBA" id="ARBA00022723"/>
    </source>
</evidence>
<dbReference type="AlphaFoldDB" id="U2QM66"/>
<evidence type="ECO:0000313" key="12">
    <source>
        <dbReference type="EMBL" id="ERK57601.1"/>
    </source>
</evidence>
<keyword evidence="7" id="KW-0547">Nucleotide-binding</keyword>
<evidence type="ECO:0000256" key="1">
    <source>
        <dbReference type="ARBA" id="ARBA00001771"/>
    </source>
</evidence>
<evidence type="ECO:0000256" key="9">
    <source>
        <dbReference type="ARBA" id="ARBA00022840"/>
    </source>
</evidence>
<gene>
    <name evidence="12" type="ORF">HMPREF1983_01050</name>
</gene>
<reference evidence="12 13" key="1">
    <citation type="submission" date="2013-08" db="EMBL/GenBank/DDBJ databases">
        <authorList>
            <person name="Weinstock G."/>
            <person name="Sodergren E."/>
            <person name="Wylie T."/>
            <person name="Fulton L."/>
            <person name="Fulton R."/>
            <person name="Fronick C."/>
            <person name="O'Laughlin M."/>
            <person name="Godfrey J."/>
            <person name="Miner T."/>
            <person name="Herter B."/>
            <person name="Appelbaum E."/>
            <person name="Cordes M."/>
            <person name="Lek S."/>
            <person name="Wollam A."/>
            <person name="Pepin K.H."/>
            <person name="Palsikar V.B."/>
            <person name="Mitreva M."/>
            <person name="Wilson R.K."/>
        </authorList>
    </citation>
    <scope>NUCLEOTIDE SEQUENCE [LARGE SCALE GENOMIC DNA]</scope>
    <source>
        <strain evidence="12 13">ATCC 700627</strain>
    </source>
</reference>
<evidence type="ECO:0000256" key="8">
    <source>
        <dbReference type="ARBA" id="ARBA00022777"/>
    </source>
</evidence>
<dbReference type="Pfam" id="PF02110">
    <property type="entry name" value="HK"/>
    <property type="match status" value="1"/>
</dbReference>
<name>U2QM66_9BACL</name>
<dbReference type="EMBL" id="AWVP01000063">
    <property type="protein sequence ID" value="ERK57601.1"/>
    <property type="molecule type" value="Genomic_DNA"/>
</dbReference>
<evidence type="ECO:0000313" key="13">
    <source>
        <dbReference type="Proteomes" id="UP000016637"/>
    </source>
</evidence>
<accession>U2QM66</accession>
<comment type="pathway">
    <text evidence="3">Cofactor biosynthesis; thiamine diphosphate biosynthesis; 4-methyl-5-(2-phosphoethyl)-thiazole from 5-(2-hydroxyethyl)-4-methylthiazole: step 1/1.</text>
</comment>
<comment type="catalytic activity">
    <reaction evidence="1">
        <text>5-(2-hydroxyethyl)-4-methylthiazole + ATP = 4-methyl-5-(2-phosphooxyethyl)-thiazole + ADP + H(+)</text>
        <dbReference type="Rhea" id="RHEA:24212"/>
        <dbReference type="ChEBI" id="CHEBI:15378"/>
        <dbReference type="ChEBI" id="CHEBI:17957"/>
        <dbReference type="ChEBI" id="CHEBI:30616"/>
        <dbReference type="ChEBI" id="CHEBI:58296"/>
        <dbReference type="ChEBI" id="CHEBI:456216"/>
        <dbReference type="EC" id="2.7.1.50"/>
    </reaction>
</comment>
<comment type="caution">
    <text evidence="12">The sequence shown here is derived from an EMBL/GenBank/DDBJ whole genome shotgun (WGS) entry which is preliminary data.</text>
</comment>
<evidence type="ECO:0000256" key="7">
    <source>
        <dbReference type="ARBA" id="ARBA00022741"/>
    </source>
</evidence>
<dbReference type="GO" id="GO:0009229">
    <property type="term" value="P:thiamine diphosphate biosynthetic process"/>
    <property type="evidence" value="ECO:0007669"/>
    <property type="project" value="UniProtKB-UniPathway"/>
</dbReference>
<evidence type="ECO:0000256" key="11">
    <source>
        <dbReference type="ARBA" id="ARBA00022977"/>
    </source>
</evidence>
<dbReference type="GO" id="GO:0000287">
    <property type="term" value="F:magnesium ion binding"/>
    <property type="evidence" value="ECO:0007669"/>
    <property type="project" value="InterPro"/>
</dbReference>
<evidence type="ECO:0000256" key="5">
    <source>
        <dbReference type="ARBA" id="ARBA00022679"/>
    </source>
</evidence>
<sequence length="175" mass="18498">MLDPVACGASAYRKKVLEDLISNHKLAVIRGNAGEIGALVGMDIESKGVDSATVDNVAELALLANKKYNIPIVVTGEVDAIAVNGEVLTIYNGSAMMPKVIGTGCLLGAVLAGFIGVDSNNPLAALENAMLTYNIAGEIAEKMPRADLPGTYKVEFINALYTVTDEDIVRYKRVK</sequence>
<dbReference type="GO" id="GO:0009228">
    <property type="term" value="P:thiamine biosynthetic process"/>
    <property type="evidence" value="ECO:0007669"/>
    <property type="project" value="UniProtKB-KW"/>
</dbReference>
<dbReference type="SUPFAM" id="SSF53613">
    <property type="entry name" value="Ribokinase-like"/>
    <property type="match status" value="1"/>
</dbReference>
<organism evidence="12 13">
    <name type="scientific">Gemella bergeri ATCC 700627</name>
    <dbReference type="NCBI Taxonomy" id="1321820"/>
    <lineage>
        <taxon>Bacteria</taxon>
        <taxon>Bacillati</taxon>
        <taxon>Bacillota</taxon>
        <taxon>Bacilli</taxon>
        <taxon>Bacillales</taxon>
        <taxon>Gemellaceae</taxon>
        <taxon>Gemella</taxon>
    </lineage>
</organism>
<dbReference type="PATRIC" id="fig|1321820.3.peg.1021"/>
<evidence type="ECO:0000256" key="2">
    <source>
        <dbReference type="ARBA" id="ARBA00001946"/>
    </source>
</evidence>
<dbReference type="UniPathway" id="UPA00060">
    <property type="reaction ID" value="UER00139"/>
</dbReference>
<protein>
    <recommendedName>
        <fullName evidence="4">hydroxyethylthiazole kinase</fullName>
        <ecNumber evidence="4">2.7.1.50</ecNumber>
    </recommendedName>
</protein>
<comment type="cofactor">
    <cofactor evidence="2">
        <name>Mg(2+)</name>
        <dbReference type="ChEBI" id="CHEBI:18420"/>
    </cofactor>
</comment>
<evidence type="ECO:0000256" key="3">
    <source>
        <dbReference type="ARBA" id="ARBA00004868"/>
    </source>
</evidence>
<keyword evidence="5" id="KW-0808">Transferase</keyword>
<proteinExistence type="predicted"/>
<dbReference type="InterPro" id="IPR029056">
    <property type="entry name" value="Ribokinase-like"/>
</dbReference>
<keyword evidence="11" id="KW-0784">Thiamine biosynthesis</keyword>
<dbReference type="Gene3D" id="3.40.1190.20">
    <property type="match status" value="1"/>
</dbReference>
<keyword evidence="6" id="KW-0479">Metal-binding</keyword>
<dbReference type="eggNOG" id="COG2145">
    <property type="taxonomic scope" value="Bacteria"/>
</dbReference>
<keyword evidence="13" id="KW-1185">Reference proteome</keyword>
<dbReference type="EC" id="2.7.1.50" evidence="4"/>
<keyword evidence="10" id="KW-0460">Magnesium</keyword>
<dbReference type="Proteomes" id="UP000016637">
    <property type="component" value="Unassembled WGS sequence"/>
</dbReference>
<dbReference type="GO" id="GO:0004417">
    <property type="term" value="F:hydroxyethylthiazole kinase activity"/>
    <property type="evidence" value="ECO:0007669"/>
    <property type="project" value="UniProtKB-EC"/>
</dbReference>
<evidence type="ECO:0000256" key="4">
    <source>
        <dbReference type="ARBA" id="ARBA00012129"/>
    </source>
</evidence>
<dbReference type="InterPro" id="IPR000417">
    <property type="entry name" value="Hyethyz_kinase"/>
</dbReference>
<dbReference type="PRINTS" id="PR01099">
    <property type="entry name" value="HYETHTZKNASE"/>
</dbReference>
<keyword evidence="9" id="KW-0067">ATP-binding</keyword>